<organism evidence="1">
    <name type="scientific">marine sediment metagenome</name>
    <dbReference type="NCBI Taxonomy" id="412755"/>
    <lineage>
        <taxon>unclassified sequences</taxon>
        <taxon>metagenomes</taxon>
        <taxon>ecological metagenomes</taxon>
    </lineage>
</organism>
<protein>
    <submittedName>
        <fullName evidence="1">Uncharacterized protein</fullName>
    </submittedName>
</protein>
<gene>
    <name evidence="1" type="ORF">S06H3_08331</name>
</gene>
<dbReference type="AlphaFoldDB" id="X1LPU9"/>
<name>X1LPU9_9ZZZZ</name>
<reference evidence="1" key="1">
    <citation type="journal article" date="2014" name="Front. Microbiol.">
        <title>High frequency of phylogenetically diverse reductive dehalogenase-homologous genes in deep subseafloor sedimentary metagenomes.</title>
        <authorList>
            <person name="Kawai M."/>
            <person name="Futagami T."/>
            <person name="Toyoda A."/>
            <person name="Takaki Y."/>
            <person name="Nishi S."/>
            <person name="Hori S."/>
            <person name="Arai W."/>
            <person name="Tsubouchi T."/>
            <person name="Morono Y."/>
            <person name="Uchiyama I."/>
            <person name="Ito T."/>
            <person name="Fujiyama A."/>
            <person name="Inagaki F."/>
            <person name="Takami H."/>
        </authorList>
    </citation>
    <scope>NUCLEOTIDE SEQUENCE</scope>
    <source>
        <strain evidence="1">Expedition CK06-06</strain>
    </source>
</reference>
<dbReference type="EMBL" id="BARV01003499">
    <property type="protein sequence ID" value="GAI07861.1"/>
    <property type="molecule type" value="Genomic_DNA"/>
</dbReference>
<accession>X1LPU9</accession>
<feature type="non-terminal residue" evidence="1">
    <location>
        <position position="1"/>
    </location>
</feature>
<evidence type="ECO:0000313" key="1">
    <source>
        <dbReference type="EMBL" id="GAI07861.1"/>
    </source>
</evidence>
<proteinExistence type="predicted"/>
<comment type="caution">
    <text evidence="1">The sequence shown here is derived from an EMBL/GenBank/DDBJ whole genome shotgun (WGS) entry which is preliminary data.</text>
</comment>
<sequence length="47" mass="5303">IEVASKIPFDNVVTEAIVRGMPVVEYSEGKITQEIGSLWQRLTRTLK</sequence>